<dbReference type="GO" id="GO:0016887">
    <property type="term" value="F:ATP hydrolysis activity"/>
    <property type="evidence" value="ECO:0007669"/>
    <property type="project" value="InterPro"/>
</dbReference>
<keyword evidence="3" id="KW-0547">Nucleotide-binding</keyword>
<dbReference type="Gene3D" id="3.40.50.300">
    <property type="entry name" value="P-loop containing nucleotide triphosphate hydrolases"/>
    <property type="match status" value="1"/>
</dbReference>
<dbReference type="InterPro" id="IPR027417">
    <property type="entry name" value="P-loop_NTPase"/>
</dbReference>
<evidence type="ECO:0000313" key="11">
    <source>
        <dbReference type="Proteomes" id="UP000886858"/>
    </source>
</evidence>
<dbReference type="GO" id="GO:0015421">
    <property type="term" value="F:ABC-type oligopeptide transporter activity"/>
    <property type="evidence" value="ECO:0007669"/>
    <property type="project" value="TreeGrafter"/>
</dbReference>
<feature type="domain" description="ABC transmembrane type-1" evidence="9">
    <location>
        <begin position="23"/>
        <end position="311"/>
    </location>
</feature>
<evidence type="ECO:0000313" key="10">
    <source>
        <dbReference type="EMBL" id="HJA92639.1"/>
    </source>
</evidence>
<dbReference type="Pfam" id="PF00664">
    <property type="entry name" value="ABC_membrane"/>
    <property type="match status" value="1"/>
</dbReference>
<dbReference type="EMBL" id="DWYY01000061">
    <property type="protein sequence ID" value="HJA92639.1"/>
    <property type="molecule type" value="Genomic_DNA"/>
</dbReference>
<sequence length="590" mass="65235">MMRNRGILEEMKEPFLENRGKFLALALILAAESALSLLLPQILSVYIDGISDGKGAAAGIGASFSASGADNGMLFALALCALGYCAAVLLKGTVSALNIRIGEQLSWDMCNHLRVKLFGRIFSYDLQYHKMSAQGSFLERLEGDIGLLSGFFSSMMIDVAGSLLTVAGVLIVFYLRFPAFGLFFTILSVGILLLFLKTQKPIARLWKEERDMENELLGDFSQDIAAYEDIAGLKKQNFVLDIMKEKFGMLEKRYEKAAFWGNIPATAFYSLLNMAEGFVFFLGIYLIGKGQLTLGGLYLILSYAELLNTPFWYLKQEFADMPKVIAALRRIREVAGGEKKGMIDKADMPTSFSAHKPEDNSLRFKGVSFGYLPDAPVLHDVNFFVPGGSHVQIEGRTGGGKSTILQLAAGFCSPKKGTVRIGGRTIPEYDEESFRHFLFYILQAPPILEETVRNQVTGFDSRFAEEEIRDALKKTGLEAWVDSLPKGLEEKLRPAEITADTAQLLAWTTAVLRKPGILLVDEFDALIGPGTLSVIDGLLEKEFAKTTILLVTHRKRSGGRTDMRLVVKNGRVYEALSQRQACDTPLQQED</sequence>
<dbReference type="PANTHER" id="PTHR43394">
    <property type="entry name" value="ATP-DEPENDENT PERMEASE MDL1, MITOCHONDRIAL"/>
    <property type="match status" value="1"/>
</dbReference>
<keyword evidence="6 7" id="KW-0472">Membrane</keyword>
<proteinExistence type="predicted"/>
<dbReference type="InterPro" id="IPR011527">
    <property type="entry name" value="ABC1_TM_dom"/>
</dbReference>
<feature type="transmembrane region" description="Helical" evidence="7">
    <location>
        <begin position="145"/>
        <end position="173"/>
    </location>
</feature>
<dbReference type="Gene3D" id="1.20.1560.10">
    <property type="entry name" value="ABC transporter type 1, transmembrane domain"/>
    <property type="match status" value="1"/>
</dbReference>
<keyword evidence="5 7" id="KW-1133">Transmembrane helix</keyword>
<comment type="subcellular location">
    <subcellularLocation>
        <location evidence="1">Cell membrane</location>
        <topology evidence="1">Multi-pass membrane protein</topology>
    </subcellularLocation>
</comment>
<dbReference type="PROSITE" id="PS50929">
    <property type="entry name" value="ABC_TM1F"/>
    <property type="match status" value="1"/>
</dbReference>
<evidence type="ECO:0000256" key="6">
    <source>
        <dbReference type="ARBA" id="ARBA00023136"/>
    </source>
</evidence>
<reference evidence="10" key="1">
    <citation type="journal article" date="2021" name="PeerJ">
        <title>Extensive microbial diversity within the chicken gut microbiome revealed by metagenomics and culture.</title>
        <authorList>
            <person name="Gilroy R."/>
            <person name="Ravi A."/>
            <person name="Getino M."/>
            <person name="Pursley I."/>
            <person name="Horton D.L."/>
            <person name="Alikhan N.F."/>
            <person name="Baker D."/>
            <person name="Gharbi K."/>
            <person name="Hall N."/>
            <person name="Watson M."/>
            <person name="Adriaenssens E.M."/>
            <person name="Foster-Nyarko E."/>
            <person name="Jarju S."/>
            <person name="Secka A."/>
            <person name="Antonio M."/>
            <person name="Oren A."/>
            <person name="Chaudhuri R.R."/>
            <person name="La Ragione R."/>
            <person name="Hildebrand F."/>
            <person name="Pallen M.J."/>
        </authorList>
    </citation>
    <scope>NUCLEOTIDE SEQUENCE</scope>
    <source>
        <strain evidence="10">CHK179-7159</strain>
    </source>
</reference>
<gene>
    <name evidence="10" type="ORF">H9717_05930</name>
</gene>
<dbReference type="AlphaFoldDB" id="A0A9D2KZS5"/>
<evidence type="ECO:0000256" key="7">
    <source>
        <dbReference type="SAM" id="Phobius"/>
    </source>
</evidence>
<dbReference type="InterPro" id="IPR003593">
    <property type="entry name" value="AAA+_ATPase"/>
</dbReference>
<dbReference type="PANTHER" id="PTHR43394:SF1">
    <property type="entry name" value="ATP-BINDING CASSETTE SUB-FAMILY B MEMBER 10, MITOCHONDRIAL"/>
    <property type="match status" value="1"/>
</dbReference>
<feature type="transmembrane region" description="Helical" evidence="7">
    <location>
        <begin position="259"/>
        <end position="287"/>
    </location>
</feature>
<dbReference type="SUPFAM" id="SSF52540">
    <property type="entry name" value="P-loop containing nucleoside triphosphate hydrolases"/>
    <property type="match status" value="1"/>
</dbReference>
<dbReference type="GO" id="GO:0005886">
    <property type="term" value="C:plasma membrane"/>
    <property type="evidence" value="ECO:0007669"/>
    <property type="project" value="UniProtKB-SubCell"/>
</dbReference>
<evidence type="ECO:0000256" key="1">
    <source>
        <dbReference type="ARBA" id="ARBA00004651"/>
    </source>
</evidence>
<feature type="transmembrane region" description="Helical" evidence="7">
    <location>
        <begin position="179"/>
        <end position="196"/>
    </location>
</feature>
<evidence type="ECO:0000256" key="3">
    <source>
        <dbReference type="ARBA" id="ARBA00022741"/>
    </source>
</evidence>
<evidence type="ECO:0000256" key="4">
    <source>
        <dbReference type="ARBA" id="ARBA00022840"/>
    </source>
</evidence>
<evidence type="ECO:0000259" key="9">
    <source>
        <dbReference type="PROSITE" id="PS50929"/>
    </source>
</evidence>
<dbReference type="CDD" id="cd07346">
    <property type="entry name" value="ABC_6TM_exporters"/>
    <property type="match status" value="1"/>
</dbReference>
<evidence type="ECO:0000256" key="5">
    <source>
        <dbReference type="ARBA" id="ARBA00022989"/>
    </source>
</evidence>
<feature type="domain" description="ABC transporter" evidence="8">
    <location>
        <begin position="362"/>
        <end position="589"/>
    </location>
</feature>
<comment type="caution">
    <text evidence="10">The sequence shown here is derived from an EMBL/GenBank/DDBJ whole genome shotgun (WGS) entry which is preliminary data.</text>
</comment>
<dbReference type="Proteomes" id="UP000886858">
    <property type="component" value="Unassembled WGS sequence"/>
</dbReference>
<accession>A0A9D2KZS5</accession>
<dbReference type="GO" id="GO:0005524">
    <property type="term" value="F:ATP binding"/>
    <property type="evidence" value="ECO:0007669"/>
    <property type="project" value="UniProtKB-KW"/>
</dbReference>
<evidence type="ECO:0000259" key="8">
    <source>
        <dbReference type="PROSITE" id="PS50893"/>
    </source>
</evidence>
<keyword evidence="4 10" id="KW-0067">ATP-binding</keyword>
<evidence type="ECO:0000256" key="2">
    <source>
        <dbReference type="ARBA" id="ARBA00022692"/>
    </source>
</evidence>
<dbReference type="SMART" id="SM00382">
    <property type="entry name" value="AAA"/>
    <property type="match status" value="1"/>
</dbReference>
<keyword evidence="2 7" id="KW-0812">Transmembrane</keyword>
<protein>
    <submittedName>
        <fullName evidence="10">ABC transporter ATP-binding protein/permease</fullName>
    </submittedName>
</protein>
<dbReference type="SUPFAM" id="SSF90123">
    <property type="entry name" value="ABC transporter transmembrane region"/>
    <property type="match status" value="1"/>
</dbReference>
<dbReference type="InterPro" id="IPR036640">
    <property type="entry name" value="ABC1_TM_sf"/>
</dbReference>
<reference evidence="10" key="2">
    <citation type="submission" date="2021-04" db="EMBL/GenBank/DDBJ databases">
        <authorList>
            <person name="Gilroy R."/>
        </authorList>
    </citation>
    <scope>NUCLEOTIDE SEQUENCE</scope>
    <source>
        <strain evidence="10">CHK179-7159</strain>
    </source>
</reference>
<dbReference type="PROSITE" id="PS50893">
    <property type="entry name" value="ABC_TRANSPORTER_2"/>
    <property type="match status" value="1"/>
</dbReference>
<feature type="transmembrane region" description="Helical" evidence="7">
    <location>
        <begin position="21"/>
        <end position="43"/>
    </location>
</feature>
<dbReference type="Pfam" id="PF00005">
    <property type="entry name" value="ABC_tran"/>
    <property type="match status" value="1"/>
</dbReference>
<dbReference type="InterPro" id="IPR003439">
    <property type="entry name" value="ABC_transporter-like_ATP-bd"/>
</dbReference>
<feature type="transmembrane region" description="Helical" evidence="7">
    <location>
        <begin position="72"/>
        <end position="90"/>
    </location>
</feature>
<dbReference type="InterPro" id="IPR039421">
    <property type="entry name" value="Type_1_exporter"/>
</dbReference>
<organism evidence="10 11">
    <name type="scientific">Candidatus Eisenbergiella merdipullorum</name>
    <dbReference type="NCBI Taxonomy" id="2838553"/>
    <lineage>
        <taxon>Bacteria</taxon>
        <taxon>Bacillati</taxon>
        <taxon>Bacillota</taxon>
        <taxon>Clostridia</taxon>
        <taxon>Lachnospirales</taxon>
        <taxon>Lachnospiraceae</taxon>
        <taxon>Eisenbergiella</taxon>
    </lineage>
</organism>
<name>A0A9D2KZS5_9FIRM</name>